<name>A0ABR3XKJ1_9PEZI</name>
<feature type="domain" description="4'-phosphopantetheinyl transferase" evidence="2">
    <location>
        <begin position="103"/>
        <end position="177"/>
    </location>
</feature>
<reference evidence="3 4" key="1">
    <citation type="journal article" date="2024" name="IMA Fungus">
        <title>IMA Genome - F19 : A genome assembly and annotation guide to empower mycologists, including annotated draft genome sequences of Ceratocystis pirilliformis, Diaporthe australafricana, Fusarium ophioides, Paecilomyces lecythidis, and Sporothrix stenoceras.</title>
        <authorList>
            <person name="Aylward J."/>
            <person name="Wilson A.M."/>
            <person name="Visagie C.M."/>
            <person name="Spraker J."/>
            <person name="Barnes I."/>
            <person name="Buitendag C."/>
            <person name="Ceriani C."/>
            <person name="Del Mar Angel L."/>
            <person name="du Plessis D."/>
            <person name="Fuchs T."/>
            <person name="Gasser K."/>
            <person name="Kramer D."/>
            <person name="Li W."/>
            <person name="Munsamy K."/>
            <person name="Piso A."/>
            <person name="Price J.L."/>
            <person name="Sonnekus B."/>
            <person name="Thomas C."/>
            <person name="van der Nest A."/>
            <person name="van Dijk A."/>
            <person name="van Heerden A."/>
            <person name="van Vuuren N."/>
            <person name="Yilmaz N."/>
            <person name="Duong T.A."/>
            <person name="van der Merwe N.A."/>
            <person name="Wingfield M.J."/>
            <person name="Wingfield B.D."/>
        </authorList>
    </citation>
    <scope>NUCLEOTIDE SEQUENCE [LARGE SCALE GENOMIC DNA]</scope>
    <source>
        <strain evidence="3 4">CMW 18300</strain>
    </source>
</reference>
<evidence type="ECO:0000256" key="1">
    <source>
        <dbReference type="ARBA" id="ARBA00022679"/>
    </source>
</evidence>
<evidence type="ECO:0000313" key="3">
    <source>
        <dbReference type="EMBL" id="KAL1876498.1"/>
    </source>
</evidence>
<dbReference type="InterPro" id="IPR008278">
    <property type="entry name" value="4-PPantetheinyl_Trfase_dom"/>
</dbReference>
<keyword evidence="4" id="KW-1185">Reference proteome</keyword>
<sequence length="188" mass="20654">MSGQRILRRFPFALSLGTDICHVIRIRKILESSRGTRFVQRILNEEERGHPKLRCILNDRPCTNGAKVLGSHDQTTNHHTGVTAAHENIPSLLRAGPSLEELQLAATFMAGRFAAKEAVIKAHPQRNLTWHGITISHQASTHADRKGAPAAIIRGTNEDYEALISISHDGEYATAVCLGAEHADQTDD</sequence>
<dbReference type="Proteomes" id="UP001583177">
    <property type="component" value="Unassembled WGS sequence"/>
</dbReference>
<gene>
    <name evidence="3" type="ORF">Daus18300_002742</name>
</gene>
<dbReference type="Gene3D" id="3.90.470.20">
    <property type="entry name" value="4'-phosphopantetheinyl transferase domain"/>
    <property type="match status" value="1"/>
</dbReference>
<dbReference type="InterPro" id="IPR037143">
    <property type="entry name" value="4-PPantetheinyl_Trfase_dom_sf"/>
</dbReference>
<accession>A0ABR3XKJ1</accession>
<evidence type="ECO:0000313" key="4">
    <source>
        <dbReference type="Proteomes" id="UP001583177"/>
    </source>
</evidence>
<comment type="caution">
    <text evidence="3">The sequence shown here is derived from an EMBL/GenBank/DDBJ whole genome shotgun (WGS) entry which is preliminary data.</text>
</comment>
<protein>
    <recommendedName>
        <fullName evidence="2">4'-phosphopantetheinyl transferase domain-containing protein</fullName>
    </recommendedName>
</protein>
<organism evidence="3 4">
    <name type="scientific">Diaporthe australafricana</name>
    <dbReference type="NCBI Taxonomy" id="127596"/>
    <lineage>
        <taxon>Eukaryota</taxon>
        <taxon>Fungi</taxon>
        <taxon>Dikarya</taxon>
        <taxon>Ascomycota</taxon>
        <taxon>Pezizomycotina</taxon>
        <taxon>Sordariomycetes</taxon>
        <taxon>Sordariomycetidae</taxon>
        <taxon>Diaporthales</taxon>
        <taxon>Diaporthaceae</taxon>
        <taxon>Diaporthe</taxon>
    </lineage>
</organism>
<keyword evidence="1" id="KW-0808">Transferase</keyword>
<dbReference type="EMBL" id="JAWRVE010000016">
    <property type="protein sequence ID" value="KAL1876498.1"/>
    <property type="molecule type" value="Genomic_DNA"/>
</dbReference>
<evidence type="ECO:0000259" key="2">
    <source>
        <dbReference type="Pfam" id="PF01648"/>
    </source>
</evidence>
<dbReference type="SUPFAM" id="SSF56214">
    <property type="entry name" value="4'-phosphopantetheinyl transferase"/>
    <property type="match status" value="1"/>
</dbReference>
<dbReference type="Pfam" id="PF01648">
    <property type="entry name" value="ACPS"/>
    <property type="match status" value="1"/>
</dbReference>
<proteinExistence type="predicted"/>